<proteinExistence type="predicted"/>
<gene>
    <name evidence="2" type="ORF">PVK06_028109</name>
</gene>
<accession>A0ABR0P259</accession>
<organism evidence="2 3">
    <name type="scientific">Gossypium arboreum</name>
    <name type="common">Tree cotton</name>
    <name type="synonym">Gossypium nanking</name>
    <dbReference type="NCBI Taxonomy" id="29729"/>
    <lineage>
        <taxon>Eukaryota</taxon>
        <taxon>Viridiplantae</taxon>
        <taxon>Streptophyta</taxon>
        <taxon>Embryophyta</taxon>
        <taxon>Tracheophyta</taxon>
        <taxon>Spermatophyta</taxon>
        <taxon>Magnoliopsida</taxon>
        <taxon>eudicotyledons</taxon>
        <taxon>Gunneridae</taxon>
        <taxon>Pentapetalae</taxon>
        <taxon>rosids</taxon>
        <taxon>malvids</taxon>
        <taxon>Malvales</taxon>
        <taxon>Malvaceae</taxon>
        <taxon>Malvoideae</taxon>
        <taxon>Gossypium</taxon>
    </lineage>
</organism>
<evidence type="ECO:0000256" key="1">
    <source>
        <dbReference type="SAM" id="MobiDB-lite"/>
    </source>
</evidence>
<keyword evidence="3" id="KW-1185">Reference proteome</keyword>
<reference evidence="2 3" key="1">
    <citation type="submission" date="2023-03" db="EMBL/GenBank/DDBJ databases">
        <title>WGS of Gossypium arboreum.</title>
        <authorList>
            <person name="Yu D."/>
        </authorList>
    </citation>
    <scope>NUCLEOTIDE SEQUENCE [LARGE SCALE GENOMIC DNA]</scope>
    <source>
        <tissue evidence="2">Leaf</tissue>
    </source>
</reference>
<evidence type="ECO:0000313" key="2">
    <source>
        <dbReference type="EMBL" id="KAK5812672.1"/>
    </source>
</evidence>
<feature type="region of interest" description="Disordered" evidence="1">
    <location>
        <begin position="48"/>
        <end position="88"/>
    </location>
</feature>
<name>A0ABR0P259_GOSAR</name>
<feature type="compositionally biased region" description="Basic and acidic residues" evidence="1">
    <location>
        <begin position="48"/>
        <end position="57"/>
    </location>
</feature>
<dbReference type="EMBL" id="JARKNE010000008">
    <property type="protein sequence ID" value="KAK5812672.1"/>
    <property type="molecule type" value="Genomic_DNA"/>
</dbReference>
<comment type="caution">
    <text evidence="2">The sequence shown here is derived from an EMBL/GenBank/DDBJ whole genome shotgun (WGS) entry which is preliminary data.</text>
</comment>
<protein>
    <submittedName>
        <fullName evidence="2">Uncharacterized protein</fullName>
    </submittedName>
</protein>
<evidence type="ECO:0000313" key="3">
    <source>
        <dbReference type="Proteomes" id="UP001358586"/>
    </source>
</evidence>
<sequence>MEIQELLMVEISQRGNEASMHQWNNDQGTDIVEQPHEFTGNLYEVLGEDHDMPEHSGKPSYDSCEMPSHETTRTNNSKVYVRHDGTND</sequence>
<dbReference type="Proteomes" id="UP001358586">
    <property type="component" value="Chromosome 8"/>
</dbReference>